<evidence type="ECO:0000256" key="3">
    <source>
        <dbReference type="ARBA" id="ARBA00009466"/>
    </source>
</evidence>
<keyword evidence="6" id="KW-0653">Protein transport</keyword>
<accession>A0AAD8Y6Y3</accession>
<dbReference type="InterPro" id="IPR044189">
    <property type="entry name" value="XPO4/7-like"/>
</dbReference>
<evidence type="ECO:0000313" key="9">
    <source>
        <dbReference type="Proteomes" id="UP001224775"/>
    </source>
</evidence>
<evidence type="ECO:0000256" key="7">
    <source>
        <dbReference type="ARBA" id="ARBA00023242"/>
    </source>
</evidence>
<comment type="subcellular location">
    <subcellularLocation>
        <location evidence="2">Cytoplasm</location>
    </subcellularLocation>
    <subcellularLocation>
        <location evidence="1">Nucleus</location>
    </subcellularLocation>
</comment>
<dbReference type="GO" id="GO:0006611">
    <property type="term" value="P:protein export from nucleus"/>
    <property type="evidence" value="ECO:0007669"/>
    <property type="project" value="TreeGrafter"/>
</dbReference>
<dbReference type="PANTHER" id="PTHR12596">
    <property type="entry name" value="EXPORTIN 4,7-RELATED"/>
    <property type="match status" value="1"/>
</dbReference>
<protein>
    <submittedName>
        <fullName evidence="8">Exportin-4</fullName>
    </submittedName>
</protein>
<evidence type="ECO:0000313" key="8">
    <source>
        <dbReference type="EMBL" id="KAK1740657.1"/>
    </source>
</evidence>
<comment type="caution">
    <text evidence="8">The sequence shown here is derived from an EMBL/GenBank/DDBJ whole genome shotgun (WGS) entry which is preliminary data.</text>
</comment>
<keyword evidence="7" id="KW-0539">Nucleus</keyword>
<keyword evidence="5" id="KW-0963">Cytoplasm</keyword>
<evidence type="ECO:0000256" key="5">
    <source>
        <dbReference type="ARBA" id="ARBA00022490"/>
    </source>
</evidence>
<evidence type="ECO:0000256" key="2">
    <source>
        <dbReference type="ARBA" id="ARBA00004496"/>
    </source>
</evidence>
<keyword evidence="4" id="KW-0813">Transport</keyword>
<reference evidence="8" key="1">
    <citation type="submission" date="2023-06" db="EMBL/GenBank/DDBJ databases">
        <title>Survivors Of The Sea: Transcriptome response of Skeletonema marinoi to long-term dormancy.</title>
        <authorList>
            <person name="Pinder M.I.M."/>
            <person name="Kourtchenko O."/>
            <person name="Robertson E.K."/>
            <person name="Larsson T."/>
            <person name="Maumus F."/>
            <person name="Osuna-Cruz C.M."/>
            <person name="Vancaester E."/>
            <person name="Stenow R."/>
            <person name="Vandepoele K."/>
            <person name="Ploug H."/>
            <person name="Bruchert V."/>
            <person name="Godhe A."/>
            <person name="Topel M."/>
        </authorList>
    </citation>
    <scope>NUCLEOTIDE SEQUENCE</scope>
    <source>
        <strain evidence="8">R05AC</strain>
    </source>
</reference>
<name>A0AAD8Y6Y3_9STRA</name>
<organism evidence="8 9">
    <name type="scientific">Skeletonema marinoi</name>
    <dbReference type="NCBI Taxonomy" id="267567"/>
    <lineage>
        <taxon>Eukaryota</taxon>
        <taxon>Sar</taxon>
        <taxon>Stramenopiles</taxon>
        <taxon>Ochrophyta</taxon>
        <taxon>Bacillariophyta</taxon>
        <taxon>Coscinodiscophyceae</taxon>
        <taxon>Thalassiosirophycidae</taxon>
        <taxon>Thalassiosirales</taxon>
        <taxon>Skeletonemataceae</taxon>
        <taxon>Skeletonema</taxon>
        <taxon>Skeletonema marinoi-dohrnii complex</taxon>
    </lineage>
</organism>
<evidence type="ECO:0000256" key="4">
    <source>
        <dbReference type="ARBA" id="ARBA00022448"/>
    </source>
</evidence>
<dbReference type="PANTHER" id="PTHR12596:SF1">
    <property type="entry name" value="EXPORTIN-4"/>
    <property type="match status" value="1"/>
</dbReference>
<dbReference type="AlphaFoldDB" id="A0AAD8Y6Y3"/>
<evidence type="ECO:0000256" key="6">
    <source>
        <dbReference type="ARBA" id="ARBA00022927"/>
    </source>
</evidence>
<feature type="non-terminal residue" evidence="8">
    <location>
        <position position="948"/>
    </location>
</feature>
<evidence type="ECO:0000256" key="1">
    <source>
        <dbReference type="ARBA" id="ARBA00004123"/>
    </source>
</evidence>
<sequence length="948" mass="105052">MEQLQQVLSTPPPNWQPPLGAPPNAIAILHASLEHLRNTGDEQFLFLRSTLELLTNHGFLGASDSANNPTPLSGDEEQLLFHCVTGVRHVMLFRWEYFQPSFRSCVRDCLLAIGLGCYSAGSVALPRTFTMACLSSAASFWKRAWTTGASNDTSTQVQQDSQQNYLESLMTTNLMPSMQRFNSTDGQELFSYLNSLLVSPFEQSLQPMELMRRQHTGAMAASFLSLLVGEFTGGNSSARYNLPIEFHRLCHQVFENGNEEDAVSANGCKSGLDTTLQLSMGALSSFVGFMLNTDNNNNEAINNESLLDMGTSTVSLTFDVLSWEFGASSGKWDFSNGSTKKDGSSVLLRPPQRWREALINPEFLGAMFRVYSAVRVGNQHSLPRSLEEKRGKMAHQLRQLLLQLSSIAGGPIFADENERRAYAGFLLDGCMDALETILTENQQQGRSIEESDFMCAEVVDLVTMLNRLATNFRVQTLSQLTSFPRFLSAMSMVGKWLLEGSLAECERVQGDIECMEGLEWKYEAVSQILQCSEAMADDYWLVSGDAQTASDNLANVLAPLYGHYIACRVRMSSLEEHYLTQQGEDLDEIREMIWEFGVEEEMVSAASLGRLNISASLSTLARTFQQCVPRLMSLFEGVGNFCDMTAAMAALLEEARMLILCACHLLTDECEGETPSIPDAVCNACQLGRPSGNDCLASIVNLIELLRSVAEAQAMKVSAYPKESCLSPLLAKTLMWFFRRWGAAYVLPLSDDYHREGIFARWSTPESASPIISFCATLSLIYFCHWPQEKELQDESTALLLILAKKGPFVRQLMMVSPSFQQIAALHSICASLRHNASQAEIVASMSSFGGHLSVEAVKGYQRLPYSDRARVLTCLVVGCSDMDNDKSNAVLDSCLKAVSNHFWALCEALSKKQAKANDINVQESACLSILLYAIWSHDLLCSRSYYL</sequence>
<dbReference type="GO" id="GO:0005643">
    <property type="term" value="C:nuclear pore"/>
    <property type="evidence" value="ECO:0007669"/>
    <property type="project" value="TreeGrafter"/>
</dbReference>
<keyword evidence="9" id="KW-1185">Reference proteome</keyword>
<dbReference type="GO" id="GO:0005049">
    <property type="term" value="F:nuclear export signal receptor activity"/>
    <property type="evidence" value="ECO:0007669"/>
    <property type="project" value="InterPro"/>
</dbReference>
<dbReference type="Proteomes" id="UP001224775">
    <property type="component" value="Unassembled WGS sequence"/>
</dbReference>
<dbReference type="EMBL" id="JATAAI010000015">
    <property type="protein sequence ID" value="KAK1740657.1"/>
    <property type="molecule type" value="Genomic_DNA"/>
</dbReference>
<dbReference type="GO" id="GO:0005737">
    <property type="term" value="C:cytoplasm"/>
    <property type="evidence" value="ECO:0007669"/>
    <property type="project" value="UniProtKB-SubCell"/>
</dbReference>
<comment type="similarity">
    <text evidence="3">Belongs to the exportin family.</text>
</comment>
<proteinExistence type="inferred from homology"/>
<gene>
    <name evidence="8" type="ORF">QTG54_008752</name>
</gene>